<dbReference type="AlphaFoldDB" id="A0A7W1WR49"/>
<dbReference type="Gene3D" id="1.10.10.10">
    <property type="entry name" value="Winged helix-like DNA-binding domain superfamily/Winged helix DNA-binding domain"/>
    <property type="match status" value="1"/>
</dbReference>
<accession>A0A7W1WR49</accession>
<dbReference type="InterPro" id="IPR049874">
    <property type="entry name" value="ROK_cs"/>
</dbReference>
<keyword evidence="5" id="KW-1185">Reference proteome</keyword>
<comment type="caution">
    <text evidence="4">The sequence shown here is derived from an EMBL/GenBank/DDBJ whole genome shotgun (WGS) entry which is preliminary data.</text>
</comment>
<dbReference type="Pfam" id="PF00480">
    <property type="entry name" value="ROK"/>
    <property type="match status" value="1"/>
</dbReference>
<dbReference type="PROSITE" id="PS01125">
    <property type="entry name" value="ROK"/>
    <property type="match status" value="1"/>
</dbReference>
<dbReference type="InterPro" id="IPR036390">
    <property type="entry name" value="WH_DNA-bd_sf"/>
</dbReference>
<evidence type="ECO:0000256" key="3">
    <source>
        <dbReference type="ARBA" id="ARBA00022629"/>
    </source>
</evidence>
<evidence type="ECO:0000313" key="4">
    <source>
        <dbReference type="EMBL" id="MBA4494351.1"/>
    </source>
</evidence>
<evidence type="ECO:0000313" key="5">
    <source>
        <dbReference type="Proteomes" id="UP000535491"/>
    </source>
</evidence>
<proteinExistence type="inferred from homology"/>
<dbReference type="EMBL" id="JACEIQ010000007">
    <property type="protein sequence ID" value="MBA4494351.1"/>
    <property type="molecule type" value="Genomic_DNA"/>
</dbReference>
<dbReference type="RefSeq" id="WP_181751600.1">
    <property type="nucleotide sequence ID" value="NZ_JACEIQ010000007.1"/>
</dbReference>
<dbReference type="InterPro" id="IPR043129">
    <property type="entry name" value="ATPase_NBD"/>
</dbReference>
<dbReference type="InterPro" id="IPR000600">
    <property type="entry name" value="ROK"/>
</dbReference>
<keyword evidence="3" id="KW-0119">Carbohydrate metabolism</keyword>
<evidence type="ECO:0000256" key="1">
    <source>
        <dbReference type="ARBA" id="ARBA00002486"/>
    </source>
</evidence>
<dbReference type="PANTHER" id="PTHR18964:SF149">
    <property type="entry name" value="BIFUNCTIONAL UDP-N-ACETYLGLUCOSAMINE 2-EPIMERASE_N-ACETYLMANNOSAMINE KINASE"/>
    <property type="match status" value="1"/>
</dbReference>
<organism evidence="4 5">
    <name type="scientific">Paenactinomyces guangxiensis</name>
    <dbReference type="NCBI Taxonomy" id="1490290"/>
    <lineage>
        <taxon>Bacteria</taxon>
        <taxon>Bacillati</taxon>
        <taxon>Bacillota</taxon>
        <taxon>Bacilli</taxon>
        <taxon>Bacillales</taxon>
        <taxon>Thermoactinomycetaceae</taxon>
        <taxon>Paenactinomyces</taxon>
    </lineage>
</organism>
<comment type="function">
    <text evidence="1">Transcriptional repressor of xylose-utilizing enzymes.</text>
</comment>
<comment type="similarity">
    <text evidence="2">Belongs to the ROK (NagC/XylR) family.</text>
</comment>
<evidence type="ECO:0000256" key="2">
    <source>
        <dbReference type="ARBA" id="ARBA00006479"/>
    </source>
</evidence>
<dbReference type="GO" id="GO:0042732">
    <property type="term" value="P:D-xylose metabolic process"/>
    <property type="evidence" value="ECO:0007669"/>
    <property type="project" value="UniProtKB-KW"/>
</dbReference>
<protein>
    <submittedName>
        <fullName evidence="4">ROK family protein</fullName>
    </submittedName>
</protein>
<dbReference type="SUPFAM" id="SSF46785">
    <property type="entry name" value="Winged helix' DNA-binding domain"/>
    <property type="match status" value="1"/>
</dbReference>
<dbReference type="Proteomes" id="UP000535491">
    <property type="component" value="Unassembled WGS sequence"/>
</dbReference>
<dbReference type="InterPro" id="IPR036388">
    <property type="entry name" value="WH-like_DNA-bd_sf"/>
</dbReference>
<dbReference type="Pfam" id="PF13412">
    <property type="entry name" value="HTH_24"/>
    <property type="match status" value="1"/>
</dbReference>
<name>A0A7W1WR49_9BACL</name>
<sequence length="402" mass="44148">MRKTGNLKFIQELNRSIIFDTIRELGPISRIEIAKKTGVSPTTVTSAVSELIAEGLVIEVGMGQSSGGRKPILLKFDPNGRFLIGVCITHTYISMAEMNLEAEVRRKRLISFSGKTGRDLIEYILDSIQLFMDGCHDLRNCLGISLIVPGIVDSDQGRIVYNSKLKLQNIPFKKMVEQRFDLKAYLDNDTNSIAMAEKLFGSFKQYKNLIYIMIGDGIGAGIIINDSIYRGHRGGAGEFGHTITDRGGARCECGNSGCLENYASWHAIYSRILTAIGRGNSTLMLELAKGDLLQITPKIFNYALKQGDTLALDIIEEIAIHLSIGICNIINLMDPEVVILGGELVEQNPLLLEMINQQISQKAMNAKKSKAMVYPASLGEDFGLVGAASVLLQAHFNSRLST</sequence>
<dbReference type="Gene3D" id="3.30.420.40">
    <property type="match status" value="2"/>
</dbReference>
<dbReference type="SUPFAM" id="SSF53067">
    <property type="entry name" value="Actin-like ATPase domain"/>
    <property type="match status" value="1"/>
</dbReference>
<gene>
    <name evidence="4" type="ORF">H1191_08545</name>
</gene>
<reference evidence="4 5" key="1">
    <citation type="submission" date="2020-07" db="EMBL/GenBank/DDBJ databases">
        <authorList>
            <person name="Feng H."/>
        </authorList>
    </citation>
    <scope>NUCLEOTIDE SEQUENCE [LARGE SCALE GENOMIC DNA]</scope>
    <source>
        <strain evidence="5">s-10</strain>
    </source>
</reference>
<dbReference type="PANTHER" id="PTHR18964">
    <property type="entry name" value="ROK (REPRESSOR, ORF, KINASE) FAMILY"/>
    <property type="match status" value="1"/>
</dbReference>
<keyword evidence="3" id="KW-0859">Xylose metabolism</keyword>